<dbReference type="AlphaFoldDB" id="A0A3A4ZNH2"/>
<comment type="caution">
    <text evidence="2">The sequence shown here is derived from an EMBL/GenBank/DDBJ whole genome shotgun (WGS) entry which is preliminary data.</text>
</comment>
<dbReference type="EMBL" id="QZJF01000002">
    <property type="protein sequence ID" value="RJR28260.1"/>
    <property type="molecule type" value="Genomic_DNA"/>
</dbReference>
<proteinExistence type="predicted"/>
<sequence>MINKKPGLKTLNIGIRFLMLGVLMAGFIFAQSFEVKGRVRDALGNDIPHAIVTAVCGEQVKTTEAAGNGFYSFNFSTDDCPEGSPLVVTAEDPETGETGQNSGTFGGATQVLDIVIGGAEVPEFGLVAGSIAALASAGAYLALKRKASKSL</sequence>
<keyword evidence="1" id="KW-0472">Membrane</keyword>
<organism evidence="2 3">
    <name type="scientific">candidate division WWE3 bacterium</name>
    <dbReference type="NCBI Taxonomy" id="2053526"/>
    <lineage>
        <taxon>Bacteria</taxon>
        <taxon>Katanobacteria</taxon>
    </lineage>
</organism>
<dbReference type="Proteomes" id="UP000265540">
    <property type="component" value="Unassembled WGS sequence"/>
</dbReference>
<evidence type="ECO:0000313" key="3">
    <source>
        <dbReference type="Proteomes" id="UP000265540"/>
    </source>
</evidence>
<evidence type="ECO:0000256" key="1">
    <source>
        <dbReference type="SAM" id="Phobius"/>
    </source>
</evidence>
<gene>
    <name evidence="2" type="ORF">C4561_00155</name>
</gene>
<dbReference type="InterPro" id="IPR008969">
    <property type="entry name" value="CarboxyPept-like_regulatory"/>
</dbReference>
<protein>
    <recommendedName>
        <fullName evidence="4">Carboxypeptidase regulatory-like domain-containing protein</fullName>
    </recommendedName>
</protein>
<accession>A0A3A4ZNH2</accession>
<reference evidence="2 3" key="1">
    <citation type="journal article" date="2017" name="ISME J.">
        <title>Energy and carbon metabolisms in a deep terrestrial subsurface fluid microbial community.</title>
        <authorList>
            <person name="Momper L."/>
            <person name="Jungbluth S.P."/>
            <person name="Lee M.D."/>
            <person name="Amend J.P."/>
        </authorList>
    </citation>
    <scope>NUCLEOTIDE SEQUENCE [LARGE SCALE GENOMIC DNA]</scope>
    <source>
        <strain evidence="2">SURF_46</strain>
    </source>
</reference>
<feature type="transmembrane region" description="Helical" evidence="1">
    <location>
        <begin position="124"/>
        <end position="143"/>
    </location>
</feature>
<keyword evidence="1" id="KW-1133">Transmembrane helix</keyword>
<feature type="transmembrane region" description="Helical" evidence="1">
    <location>
        <begin position="12"/>
        <end position="33"/>
    </location>
</feature>
<evidence type="ECO:0008006" key="4">
    <source>
        <dbReference type="Google" id="ProtNLM"/>
    </source>
</evidence>
<keyword evidence="1" id="KW-0812">Transmembrane</keyword>
<evidence type="ECO:0000313" key="2">
    <source>
        <dbReference type="EMBL" id="RJR28260.1"/>
    </source>
</evidence>
<dbReference type="SUPFAM" id="SSF49464">
    <property type="entry name" value="Carboxypeptidase regulatory domain-like"/>
    <property type="match status" value="1"/>
</dbReference>
<name>A0A3A4ZNH2_UNCKA</name>